<accession>A0A1L7CSB2</accession>
<dbReference type="HAMAP" id="MF_02244">
    <property type="entry name" value="Coproheme_decarbox_2"/>
    <property type="match status" value="1"/>
</dbReference>
<comment type="catalytic activity">
    <reaction evidence="7">
        <text>Fe-coproporphyrin III + 2 H2O2 + 2 H(+) = heme b + 2 CO2 + 4 H2O</text>
        <dbReference type="Rhea" id="RHEA:56516"/>
        <dbReference type="ChEBI" id="CHEBI:15377"/>
        <dbReference type="ChEBI" id="CHEBI:15378"/>
        <dbReference type="ChEBI" id="CHEBI:16240"/>
        <dbReference type="ChEBI" id="CHEBI:16526"/>
        <dbReference type="ChEBI" id="CHEBI:60344"/>
        <dbReference type="ChEBI" id="CHEBI:68438"/>
        <dbReference type="EC" id="1.3.98.5"/>
    </reaction>
    <physiologicalReaction direction="left-to-right" evidence="7">
        <dbReference type="Rhea" id="RHEA:56517"/>
    </physiologicalReaction>
</comment>
<comment type="pathway">
    <text evidence="9">Porphyrin-containing compound metabolism; protoheme biosynthesis.</text>
</comment>
<comment type="catalytic activity">
    <reaction evidence="9">
        <text>harderoheme III + H2O2 + H(+) = heme b + CO2 + 2 H2O</text>
        <dbReference type="Rhea" id="RHEA:57944"/>
        <dbReference type="ChEBI" id="CHEBI:15377"/>
        <dbReference type="ChEBI" id="CHEBI:15378"/>
        <dbReference type="ChEBI" id="CHEBI:16240"/>
        <dbReference type="ChEBI" id="CHEBI:16526"/>
        <dbReference type="ChEBI" id="CHEBI:60344"/>
        <dbReference type="ChEBI" id="CHEBI:142463"/>
    </reaction>
</comment>
<evidence type="ECO:0000256" key="8">
    <source>
        <dbReference type="ARBA" id="ARBA00050019"/>
    </source>
</evidence>
<name>A0A1L7CSB2_9CORY</name>
<evidence type="ECO:0000256" key="1">
    <source>
        <dbReference type="ARBA" id="ARBA00014413"/>
    </source>
</evidence>
<dbReference type="OrthoDB" id="9773646at2"/>
<feature type="active site" evidence="9">
    <location>
        <position position="136"/>
    </location>
</feature>
<keyword evidence="2 9" id="KW-0349">Heme</keyword>
<dbReference type="AlphaFoldDB" id="A0A1L7CSB2"/>
<gene>
    <name evidence="9" type="primary">chdC</name>
    <name evidence="10" type="ORF">CFRA_04985</name>
</gene>
<evidence type="ECO:0000256" key="9">
    <source>
        <dbReference type="HAMAP-Rule" id="MF_02244"/>
    </source>
</evidence>
<comment type="function">
    <text evidence="9">Involved in coproporphyrin-dependent heme b biosynthesis. Catalyzes the decarboxylation of Fe-coproporphyrin III (coproheme) to heme b (protoheme IX), the last step of the pathway. The reaction occurs in a stepwise manner with a three-propionate intermediate.</text>
</comment>
<keyword evidence="9" id="KW-0350">Heme biosynthesis</keyword>
<dbReference type="InterPro" id="IPR010644">
    <property type="entry name" value="ChdC/CLD"/>
</dbReference>
<dbReference type="GO" id="GO:0006785">
    <property type="term" value="P:heme B biosynthetic process"/>
    <property type="evidence" value="ECO:0007669"/>
    <property type="project" value="UniProtKB-UniRule"/>
</dbReference>
<dbReference type="Gene3D" id="3.30.70.1030">
    <property type="entry name" value="Apc35880, domain 1"/>
    <property type="match status" value="1"/>
</dbReference>
<dbReference type="PANTHER" id="PTHR36843">
    <property type="entry name" value="HEME-DEPENDENT PEROXIDASE YWFI-RELATED"/>
    <property type="match status" value="1"/>
</dbReference>
<dbReference type="Pfam" id="PF06778">
    <property type="entry name" value="Chlor_dismutase"/>
    <property type="match status" value="1"/>
</dbReference>
<keyword evidence="11" id="KW-1185">Reference proteome</keyword>
<evidence type="ECO:0000256" key="4">
    <source>
        <dbReference type="ARBA" id="ARBA00023004"/>
    </source>
</evidence>
<comment type="similarity">
    <text evidence="9">Belongs to the ChdC family. Type 2 subfamily.</text>
</comment>
<proteinExistence type="inferred from homology"/>
<evidence type="ECO:0000256" key="7">
    <source>
        <dbReference type="ARBA" id="ARBA00049896"/>
    </source>
</evidence>
<dbReference type="NCBIfam" id="NF042928">
    <property type="entry name" value="HemQ_actino"/>
    <property type="match status" value="1"/>
</dbReference>
<keyword evidence="9" id="KW-0560">Oxidoreductase</keyword>
<dbReference type="RefSeq" id="WP_075663702.1">
    <property type="nucleotide sequence ID" value="NZ_CP009247.1"/>
</dbReference>
<evidence type="ECO:0000313" key="10">
    <source>
        <dbReference type="EMBL" id="APT88719.1"/>
    </source>
</evidence>
<dbReference type="STRING" id="1437875.CFRA_04985"/>
<sequence length="235" mass="27494">MADNDIDYVALNRVQAYLQTAVFRTLPGELPADRAEVGREAQEFFDKLAEEGTVTVRGVYLTSGIQANADFMVWWHAETFTDLQKALNSFRRDTALGRASELVWTGNGVHRPAEFNKRHLPAFVMGEEPREWMTVYPFVRSYEWYYMDAKKRSQILREHGQNARDYADVRANTTTSFVLGDYEWMLNFEADQLDRIVDLMHQMRYTEARLHVRVEIPFYTGQRYEDISKMVDLLP</sequence>
<evidence type="ECO:0000256" key="2">
    <source>
        <dbReference type="ARBA" id="ARBA00022617"/>
    </source>
</evidence>
<protein>
    <recommendedName>
        <fullName evidence="1 9">Coproheme decarboxylase</fullName>
        <ecNumber evidence="8 9">1.3.98.5</ecNumber>
    </recommendedName>
    <alternativeName>
        <fullName evidence="5 9">Coproheme III oxidative decarboxylase</fullName>
    </alternativeName>
    <alternativeName>
        <fullName evidence="6 9">Hydrogen peroxide-dependent heme synthase</fullName>
    </alternativeName>
</protein>
<dbReference type="GO" id="GO:0016634">
    <property type="term" value="F:oxidoreductase activity, acting on the CH-CH group of donors, oxygen as acceptor"/>
    <property type="evidence" value="ECO:0007669"/>
    <property type="project" value="UniProtKB-UniRule"/>
</dbReference>
<dbReference type="Proteomes" id="UP000185434">
    <property type="component" value="Chromosome"/>
</dbReference>
<dbReference type="EMBL" id="CP009247">
    <property type="protein sequence ID" value="APT88719.1"/>
    <property type="molecule type" value="Genomic_DNA"/>
</dbReference>
<dbReference type="EC" id="1.3.98.5" evidence="8 9"/>
<organism evidence="10 11">
    <name type="scientific">Corynebacterium frankenforstense DSM 45800</name>
    <dbReference type="NCBI Taxonomy" id="1437875"/>
    <lineage>
        <taxon>Bacteria</taxon>
        <taxon>Bacillati</taxon>
        <taxon>Actinomycetota</taxon>
        <taxon>Actinomycetes</taxon>
        <taxon>Mycobacteriales</taxon>
        <taxon>Corynebacteriaceae</taxon>
        <taxon>Corynebacterium</taxon>
    </lineage>
</organism>
<dbReference type="GO" id="GO:0046872">
    <property type="term" value="F:metal ion binding"/>
    <property type="evidence" value="ECO:0007669"/>
    <property type="project" value="UniProtKB-KW"/>
</dbReference>
<evidence type="ECO:0000256" key="6">
    <source>
        <dbReference type="ARBA" id="ARBA00030236"/>
    </source>
</evidence>
<dbReference type="InterPro" id="IPR011008">
    <property type="entry name" value="Dimeric_a/b-barrel"/>
</dbReference>
<reference evidence="10 11" key="1">
    <citation type="submission" date="2014-08" db="EMBL/GenBank/DDBJ databases">
        <title>Complete genome sequence of Corynebacterium frankenforstense ST18(T) (=DSM 45800(T)), isolated from raw cow milk.</title>
        <authorList>
            <person name="Ruckert C."/>
            <person name="Albersmeier A."/>
            <person name="Winkler A."/>
            <person name="Lipski A."/>
            <person name="Kalinowski J."/>
        </authorList>
    </citation>
    <scope>NUCLEOTIDE SEQUENCE [LARGE SCALE GENOMIC DNA]</scope>
    <source>
        <strain evidence="10 11">ST18</strain>
    </source>
</reference>
<keyword evidence="3 9" id="KW-0479">Metal-binding</keyword>
<evidence type="ECO:0000313" key="11">
    <source>
        <dbReference type="Proteomes" id="UP000185434"/>
    </source>
</evidence>
<dbReference type="SUPFAM" id="SSF54909">
    <property type="entry name" value="Dimeric alpha+beta barrel"/>
    <property type="match status" value="1"/>
</dbReference>
<dbReference type="PANTHER" id="PTHR36843:SF1">
    <property type="entry name" value="COPROHEME DECARBOXYLASE"/>
    <property type="match status" value="1"/>
</dbReference>
<evidence type="ECO:0000256" key="5">
    <source>
        <dbReference type="ARBA" id="ARBA00029882"/>
    </source>
</evidence>
<comment type="cofactor">
    <cofactor evidence="9">
        <name>Fe-coproporphyrin III</name>
        <dbReference type="ChEBI" id="CHEBI:68438"/>
    </cofactor>
    <text evidence="9">Fe-coproporphyrin III acts as both substrate and redox cofactor.</text>
</comment>
<dbReference type="GO" id="GO:0020037">
    <property type="term" value="F:heme binding"/>
    <property type="evidence" value="ECO:0007669"/>
    <property type="project" value="InterPro"/>
</dbReference>
<keyword evidence="4 9" id="KW-0408">Iron</keyword>
<comment type="catalytic activity">
    <reaction evidence="9">
        <text>Fe-coproporphyrin III + H2O2 + H(+) = harderoheme III + CO2 + 2 H2O</text>
        <dbReference type="Rhea" id="RHEA:57940"/>
        <dbReference type="ChEBI" id="CHEBI:15377"/>
        <dbReference type="ChEBI" id="CHEBI:15378"/>
        <dbReference type="ChEBI" id="CHEBI:16240"/>
        <dbReference type="ChEBI" id="CHEBI:16526"/>
        <dbReference type="ChEBI" id="CHEBI:68438"/>
        <dbReference type="ChEBI" id="CHEBI:142463"/>
    </reaction>
</comment>
<evidence type="ECO:0000256" key="3">
    <source>
        <dbReference type="ARBA" id="ARBA00022723"/>
    </source>
</evidence>
<feature type="binding site" description="axial binding residue" evidence="9">
    <location>
        <position position="159"/>
    </location>
    <ligand>
        <name>Fe-coproporphyrin III</name>
        <dbReference type="ChEBI" id="CHEBI:68438"/>
    </ligand>
    <ligandPart>
        <name>Fe</name>
        <dbReference type="ChEBI" id="CHEBI:18248"/>
    </ligandPart>
</feature>
<dbReference type="KEGG" id="cfk:CFRA_04985"/>